<protein>
    <recommendedName>
        <fullName evidence="1">F-box domain-containing protein</fullName>
    </recommendedName>
</protein>
<dbReference type="InterPro" id="IPR001810">
    <property type="entry name" value="F-box_dom"/>
</dbReference>
<keyword evidence="3" id="KW-1185">Reference proteome</keyword>
<dbReference type="SMART" id="SM00256">
    <property type="entry name" value="FBOX"/>
    <property type="match status" value="1"/>
</dbReference>
<feature type="domain" description="F-box" evidence="1">
    <location>
        <begin position="16"/>
        <end position="64"/>
    </location>
</feature>
<dbReference type="Pfam" id="PF00646">
    <property type="entry name" value="F-box"/>
    <property type="match status" value="1"/>
</dbReference>
<dbReference type="Gene3D" id="1.20.1280.50">
    <property type="match status" value="1"/>
</dbReference>
<comment type="caution">
    <text evidence="2">The sequence shown here is derived from an EMBL/GenBank/DDBJ whole genome shotgun (WGS) entry which is preliminary data.</text>
</comment>
<dbReference type="SMART" id="SM00579">
    <property type="entry name" value="FBD"/>
    <property type="match status" value="1"/>
</dbReference>
<dbReference type="InterPro" id="IPR032675">
    <property type="entry name" value="LRR_dom_sf"/>
</dbReference>
<evidence type="ECO:0000259" key="1">
    <source>
        <dbReference type="PROSITE" id="PS50181"/>
    </source>
</evidence>
<proteinExistence type="predicted"/>
<dbReference type="PROSITE" id="PS50181">
    <property type="entry name" value="FBOX"/>
    <property type="match status" value="1"/>
</dbReference>
<sequence length="466" mass="53542">MAEAERPQKILKTVSEDRISSLPDDLLIRILSRVPTKDAVVTTTLSKRWRFVWTMLPILEYKDIKNSDTESKSVWWFLDQSMRLYNPAILERLCIQLGPQCPVDVDVVNWVAKAVDCHVRRLFFQLLWKSEPVPLPRSLHTCKTLKELTLSEKIIVDVPCPVSLPLLETLNLLTVVYKDEESHVRLLSGFTILKYLKVVRIYGVDDNVRNFIVKVPSLRSLTYSQKYQEDEDEDEDEEDTDGSLVIDTPTLVYLEITDTMANTCSLKYMPSLVEAFINFKFDLDGNFLRSLSSVKHLFLVLDNSMVPSAVNYPRLTQCDIVLFDTGLCESLVVLLSSCPKLEIFTVNCEPEIDQELDRVPHLWNQPHSVPECLSSHLKIFGLKGYAGREDEKEFTRYILENSKCLKMAGILPNSTLSAEVKHKMTEEIKSMCKVSTEVRLLSDRMWYSDVCTVTNNFVSLTEDFFQ</sequence>
<dbReference type="Pfam" id="PF24758">
    <property type="entry name" value="LRR_At5g56370"/>
    <property type="match status" value="1"/>
</dbReference>
<evidence type="ECO:0000313" key="2">
    <source>
        <dbReference type="EMBL" id="CAH8384270.1"/>
    </source>
</evidence>
<dbReference type="InterPro" id="IPR053781">
    <property type="entry name" value="F-box_AtFBL13-like"/>
</dbReference>
<dbReference type="SUPFAM" id="SSF52047">
    <property type="entry name" value="RNI-like"/>
    <property type="match status" value="1"/>
</dbReference>
<dbReference type="InterPro" id="IPR006566">
    <property type="entry name" value="FBD"/>
</dbReference>
<dbReference type="Pfam" id="PF08387">
    <property type="entry name" value="FBD"/>
    <property type="match status" value="1"/>
</dbReference>
<reference evidence="2 3" key="1">
    <citation type="submission" date="2022-03" db="EMBL/GenBank/DDBJ databases">
        <authorList>
            <person name="Macdonald S."/>
            <person name="Ahmed S."/>
            <person name="Newling K."/>
        </authorList>
    </citation>
    <scope>NUCLEOTIDE SEQUENCE [LARGE SCALE GENOMIC DNA]</scope>
</reference>
<dbReference type="CDD" id="cd22160">
    <property type="entry name" value="F-box_AtFBL13-like"/>
    <property type="match status" value="1"/>
</dbReference>
<dbReference type="PANTHER" id="PTHR31900">
    <property type="entry name" value="F-BOX/RNI SUPERFAMILY PROTEIN-RELATED"/>
    <property type="match status" value="1"/>
</dbReference>
<organism evidence="2 3">
    <name type="scientific">Eruca vesicaria subsp. sativa</name>
    <name type="common">Garden rocket</name>
    <name type="synonym">Eruca sativa</name>
    <dbReference type="NCBI Taxonomy" id="29727"/>
    <lineage>
        <taxon>Eukaryota</taxon>
        <taxon>Viridiplantae</taxon>
        <taxon>Streptophyta</taxon>
        <taxon>Embryophyta</taxon>
        <taxon>Tracheophyta</taxon>
        <taxon>Spermatophyta</taxon>
        <taxon>Magnoliopsida</taxon>
        <taxon>eudicotyledons</taxon>
        <taxon>Gunneridae</taxon>
        <taxon>Pentapetalae</taxon>
        <taxon>rosids</taxon>
        <taxon>malvids</taxon>
        <taxon>Brassicales</taxon>
        <taxon>Brassicaceae</taxon>
        <taxon>Brassiceae</taxon>
        <taxon>Eruca</taxon>
    </lineage>
</organism>
<dbReference type="EMBL" id="CAKOAT010608488">
    <property type="protein sequence ID" value="CAH8384270.1"/>
    <property type="molecule type" value="Genomic_DNA"/>
</dbReference>
<dbReference type="Proteomes" id="UP001642260">
    <property type="component" value="Unassembled WGS sequence"/>
</dbReference>
<gene>
    <name evidence="2" type="ORF">ERUC_LOCUS36753</name>
</gene>
<dbReference type="InterPro" id="IPR050232">
    <property type="entry name" value="FBL13/AtMIF1-like"/>
</dbReference>
<dbReference type="AlphaFoldDB" id="A0ABC8LKQ6"/>
<accession>A0ABC8LKQ6</accession>
<dbReference type="SUPFAM" id="SSF81383">
    <property type="entry name" value="F-box domain"/>
    <property type="match status" value="1"/>
</dbReference>
<name>A0ABC8LKQ6_ERUVS</name>
<dbReference type="PANTHER" id="PTHR31900:SF34">
    <property type="entry name" value="EMB|CAB62440.1-RELATED"/>
    <property type="match status" value="1"/>
</dbReference>
<dbReference type="InterPro" id="IPR036047">
    <property type="entry name" value="F-box-like_dom_sf"/>
</dbReference>
<dbReference type="Gene3D" id="3.80.10.10">
    <property type="entry name" value="Ribonuclease Inhibitor"/>
    <property type="match status" value="1"/>
</dbReference>
<dbReference type="InterPro" id="IPR055411">
    <property type="entry name" value="LRR_FXL15/At3g58940/PEG3-like"/>
</dbReference>
<evidence type="ECO:0000313" key="3">
    <source>
        <dbReference type="Proteomes" id="UP001642260"/>
    </source>
</evidence>